<dbReference type="SUPFAM" id="SSF53335">
    <property type="entry name" value="S-adenosyl-L-methionine-dependent methyltransferases"/>
    <property type="match status" value="1"/>
</dbReference>
<evidence type="ECO:0000313" key="6">
    <source>
        <dbReference type="Proteomes" id="UP000312512"/>
    </source>
</evidence>
<dbReference type="Gene3D" id="3.40.50.150">
    <property type="entry name" value="Vaccinia Virus protein VP39"/>
    <property type="match status" value="1"/>
</dbReference>
<dbReference type="Pfam" id="PF08241">
    <property type="entry name" value="Methyltransf_11"/>
    <property type="match status" value="1"/>
</dbReference>
<proteinExistence type="inferred from homology"/>
<name>A0A5C4WVI4_9ACTN</name>
<organism evidence="5 6">
    <name type="scientific">Nonomuraea phyllanthi</name>
    <dbReference type="NCBI Taxonomy" id="2219224"/>
    <lineage>
        <taxon>Bacteria</taxon>
        <taxon>Bacillati</taxon>
        <taxon>Actinomycetota</taxon>
        <taxon>Actinomycetes</taxon>
        <taxon>Streptosporangiales</taxon>
        <taxon>Streptosporangiaceae</taxon>
        <taxon>Nonomuraea</taxon>
    </lineage>
</organism>
<keyword evidence="6" id="KW-1185">Reference proteome</keyword>
<evidence type="ECO:0000256" key="1">
    <source>
        <dbReference type="ARBA" id="ARBA00008361"/>
    </source>
</evidence>
<accession>A0A5C4WVI4</accession>
<dbReference type="InterPro" id="IPR013216">
    <property type="entry name" value="Methyltransf_11"/>
</dbReference>
<dbReference type="AlphaFoldDB" id="A0A5C4WVI4"/>
<dbReference type="PANTHER" id="PTHR44942">
    <property type="entry name" value="METHYLTRANSF_11 DOMAIN-CONTAINING PROTEIN"/>
    <property type="match status" value="1"/>
</dbReference>
<reference evidence="5 6" key="1">
    <citation type="submission" date="2019-10" db="EMBL/GenBank/DDBJ databases">
        <title>Nonomuraea sp. nov., isolated from Phyllanthus amarus.</title>
        <authorList>
            <person name="Klykleung N."/>
            <person name="Tanasupawat S."/>
        </authorList>
    </citation>
    <scope>NUCLEOTIDE SEQUENCE [LARGE SCALE GENOMIC DNA]</scope>
    <source>
        <strain evidence="5 6">PA1-10</strain>
    </source>
</reference>
<dbReference type="Proteomes" id="UP000312512">
    <property type="component" value="Unassembled WGS sequence"/>
</dbReference>
<comment type="similarity">
    <text evidence="1">Belongs to the methyltransferase superfamily.</text>
</comment>
<dbReference type="EMBL" id="VDLX02000001">
    <property type="protein sequence ID" value="KAB8197457.1"/>
    <property type="molecule type" value="Genomic_DNA"/>
</dbReference>
<evidence type="ECO:0000256" key="3">
    <source>
        <dbReference type="ARBA" id="ARBA00022679"/>
    </source>
</evidence>
<dbReference type="PANTHER" id="PTHR44942:SF4">
    <property type="entry name" value="METHYLTRANSFERASE TYPE 11 DOMAIN-CONTAINING PROTEIN"/>
    <property type="match status" value="1"/>
</dbReference>
<dbReference type="OrthoDB" id="9797252at2"/>
<evidence type="ECO:0000259" key="4">
    <source>
        <dbReference type="Pfam" id="PF08241"/>
    </source>
</evidence>
<comment type="caution">
    <text evidence="5">The sequence shown here is derived from an EMBL/GenBank/DDBJ whole genome shotgun (WGS) entry which is preliminary data.</text>
</comment>
<dbReference type="InterPro" id="IPR051052">
    <property type="entry name" value="Diverse_substrate_MTase"/>
</dbReference>
<evidence type="ECO:0000256" key="2">
    <source>
        <dbReference type="ARBA" id="ARBA00022603"/>
    </source>
</evidence>
<protein>
    <submittedName>
        <fullName evidence="5">Methyltransferase domain-containing protein</fullName>
    </submittedName>
</protein>
<keyword evidence="3 5" id="KW-0808">Transferase</keyword>
<dbReference type="CDD" id="cd02440">
    <property type="entry name" value="AdoMet_MTases"/>
    <property type="match status" value="1"/>
</dbReference>
<dbReference type="GO" id="GO:0032259">
    <property type="term" value="P:methylation"/>
    <property type="evidence" value="ECO:0007669"/>
    <property type="project" value="UniProtKB-KW"/>
</dbReference>
<dbReference type="GO" id="GO:0008757">
    <property type="term" value="F:S-adenosylmethionine-dependent methyltransferase activity"/>
    <property type="evidence" value="ECO:0007669"/>
    <property type="project" value="InterPro"/>
</dbReference>
<gene>
    <name evidence="5" type="ORF">FH608_002555</name>
</gene>
<sequence>MLRRVKSEQFGADARRTADEVAGDGGLAALARLTETISALEWRRTEIIGELRRSGQVSWEEIGRACGMTRQGATRRWSRQVQATSFGTAAASYHQGRPGYPLSSVEWLVPRRARRVLDLGAGTGQFTRLLVEAGLKVVAVEPSGQMRERLRVAVPGAEVLEGRAERIPLEDDSIDAVVVAQTWHWVDPALAEPEIARVLVPGGTLSLVWNVRDLAEPWVADLDGILHQHSRHAIDTRPSVGEPFGPPERMEIRWSQVMTRSELLDMVASRSYVITLPEEVRSLLLADVRELLEAHPDLKGREEIALPYVTRCTRVRLG</sequence>
<feature type="domain" description="Methyltransferase type 11" evidence="4">
    <location>
        <begin position="117"/>
        <end position="206"/>
    </location>
</feature>
<dbReference type="InterPro" id="IPR029063">
    <property type="entry name" value="SAM-dependent_MTases_sf"/>
</dbReference>
<evidence type="ECO:0000313" key="5">
    <source>
        <dbReference type="EMBL" id="KAB8197457.1"/>
    </source>
</evidence>
<keyword evidence="2 5" id="KW-0489">Methyltransferase</keyword>